<accession>A0ABP7DTQ0</accession>
<dbReference type="InterPro" id="IPR006963">
    <property type="entry name" value="Mopterin_OxRdtase_4Fe-4S_dom"/>
</dbReference>
<dbReference type="InterPro" id="IPR009010">
    <property type="entry name" value="Asp_de-COase-like_dom_sf"/>
</dbReference>
<evidence type="ECO:0000256" key="5">
    <source>
        <dbReference type="SAM" id="MobiDB-lite"/>
    </source>
</evidence>
<dbReference type="SMART" id="SM00926">
    <property type="entry name" value="Molybdop_Fe4S4"/>
    <property type="match status" value="1"/>
</dbReference>
<dbReference type="CDD" id="cd00508">
    <property type="entry name" value="MopB_CT_Fdh-Nap-like"/>
    <property type="match status" value="1"/>
</dbReference>
<dbReference type="Pfam" id="PF01568">
    <property type="entry name" value="Molydop_binding"/>
    <property type="match status" value="1"/>
</dbReference>
<keyword evidence="2" id="KW-0479">Metal-binding</keyword>
<feature type="region of interest" description="Disordered" evidence="5">
    <location>
        <begin position="663"/>
        <end position="683"/>
    </location>
</feature>
<feature type="region of interest" description="Disordered" evidence="5">
    <location>
        <begin position="639"/>
        <end position="658"/>
    </location>
</feature>
<dbReference type="EMBL" id="BAABCJ010000005">
    <property type="protein sequence ID" value="GAA3707873.1"/>
    <property type="molecule type" value="Genomic_DNA"/>
</dbReference>
<dbReference type="Proteomes" id="UP001501536">
    <property type="component" value="Unassembled WGS sequence"/>
</dbReference>
<feature type="region of interest" description="Disordered" evidence="5">
    <location>
        <begin position="363"/>
        <end position="382"/>
    </location>
</feature>
<evidence type="ECO:0000259" key="6">
    <source>
        <dbReference type="SMART" id="SM00926"/>
    </source>
</evidence>
<evidence type="ECO:0000256" key="3">
    <source>
        <dbReference type="ARBA" id="ARBA00023004"/>
    </source>
</evidence>
<dbReference type="PROSITE" id="PS00932">
    <property type="entry name" value="MOLYBDOPTERIN_PROK_3"/>
    <property type="match status" value="1"/>
</dbReference>
<evidence type="ECO:0000256" key="1">
    <source>
        <dbReference type="ARBA" id="ARBA00022485"/>
    </source>
</evidence>
<reference evidence="8" key="1">
    <citation type="journal article" date="2019" name="Int. J. Syst. Evol. Microbiol.">
        <title>The Global Catalogue of Microorganisms (GCM) 10K type strain sequencing project: providing services to taxonomists for standard genome sequencing and annotation.</title>
        <authorList>
            <consortium name="The Broad Institute Genomics Platform"/>
            <consortium name="The Broad Institute Genome Sequencing Center for Infectious Disease"/>
            <person name="Wu L."/>
            <person name="Ma J."/>
        </authorList>
    </citation>
    <scope>NUCLEOTIDE SEQUENCE [LARGE SCALE GENOMIC DNA]</scope>
    <source>
        <strain evidence="8">JCM 16961</strain>
    </source>
</reference>
<protein>
    <submittedName>
        <fullName evidence="7">Molybdopterin oxidoreductase family protein</fullName>
    </submittedName>
</protein>
<dbReference type="PANTHER" id="PTHR43105:SF10">
    <property type="entry name" value="NADH-QUINONE OXIDOREDUCTASE SUBUNIT G"/>
    <property type="match status" value="1"/>
</dbReference>
<dbReference type="InterPro" id="IPR006656">
    <property type="entry name" value="Mopterin_OxRdtase"/>
</dbReference>
<dbReference type="SUPFAM" id="SSF50692">
    <property type="entry name" value="ADC-like"/>
    <property type="match status" value="1"/>
</dbReference>
<keyword evidence="8" id="KW-1185">Reference proteome</keyword>
<feature type="domain" description="4Fe-4S Mo/W bis-MGD-type" evidence="6">
    <location>
        <begin position="13"/>
        <end position="72"/>
    </location>
</feature>
<comment type="caution">
    <text evidence="7">The sequence shown here is derived from an EMBL/GenBank/DDBJ whole genome shotgun (WGS) entry which is preliminary data.</text>
</comment>
<feature type="region of interest" description="Disordered" evidence="5">
    <location>
        <begin position="585"/>
        <end position="623"/>
    </location>
</feature>
<gene>
    <name evidence="7" type="ORF">GCM10022377_22150</name>
</gene>
<dbReference type="InterPro" id="IPR006657">
    <property type="entry name" value="MoPterin_dinucl-bd_dom"/>
</dbReference>
<dbReference type="InterPro" id="IPR006655">
    <property type="entry name" value="Mopterin_OxRdtase_prok_CS"/>
</dbReference>
<dbReference type="InterPro" id="IPR050123">
    <property type="entry name" value="Prok_molybdopt-oxidoreductase"/>
</dbReference>
<evidence type="ECO:0000256" key="2">
    <source>
        <dbReference type="ARBA" id="ARBA00022723"/>
    </source>
</evidence>
<keyword evidence="3" id="KW-0408">Iron</keyword>
<evidence type="ECO:0000313" key="8">
    <source>
        <dbReference type="Proteomes" id="UP001501536"/>
    </source>
</evidence>
<organism evidence="7 8">
    <name type="scientific">Zhihengliuella alba</name>
    <dbReference type="NCBI Taxonomy" id="547018"/>
    <lineage>
        <taxon>Bacteria</taxon>
        <taxon>Bacillati</taxon>
        <taxon>Actinomycetota</taxon>
        <taxon>Actinomycetes</taxon>
        <taxon>Micrococcales</taxon>
        <taxon>Micrococcaceae</taxon>
        <taxon>Zhihengliuella</taxon>
    </lineage>
</organism>
<keyword evidence="1" id="KW-0004">4Fe-4S</keyword>
<dbReference type="Pfam" id="PF04879">
    <property type="entry name" value="Molybdop_Fe4S4"/>
    <property type="match status" value="1"/>
</dbReference>
<dbReference type="Pfam" id="PF00384">
    <property type="entry name" value="Molybdopterin"/>
    <property type="match status" value="1"/>
</dbReference>
<dbReference type="SUPFAM" id="SSF53706">
    <property type="entry name" value="Formate dehydrogenase/DMSO reductase, domains 1-3"/>
    <property type="match status" value="1"/>
</dbReference>
<dbReference type="RefSeq" id="WP_344884373.1">
    <property type="nucleotide sequence ID" value="NZ_BAABCJ010000005.1"/>
</dbReference>
<dbReference type="Gene3D" id="2.40.40.20">
    <property type="match status" value="1"/>
</dbReference>
<sequence length="829" mass="85694">MAGTPRTGPSGGAGGTASHCPYCALQCAMTITPAAVGAAGTPRGATVEGRDFPTSTGRLCRKGFSAAELLDSGERITAPLLRGPDGRFEEAPWDDVLDLIAARVRGLRAEHGPDAVAVFGAGGLTNEKAYQLGKFARLALRTRLIDYNGRFCMSSAAAAGNRSFGLDRGLPFPLTDLQAADAVLLLGSNVADTMPPFLQHLEPARRAGGLIVVDPRASATARLTDDGAGLHLQPAPGTDLELLLGLAHVVLFEQLADTDYLAARTTGLEQLRRTLAGWWPRRAEQATGVPAESIRRAAHRLADAARRARAALAAGREPGRVFVLTGRGVEQHANGTDTATAAINLALLLGLPGTPAGGFGTLTGQGNGQGGREHGQKSDQLPGYRRIDDQEHRAHVARVWGVEPDAIPGAGVPAAQLLHALGGTLPDGGPGPRMLLVHGSNVVVSAPDAGRVLAGLRALDFLVVADFFMSETAAEADVVLPVLQWAEEEGTLTSLEGRLLRRRRALDGPPGARDELWIMAELARRLDAPGTYPTVASEVFDELAAASAGGLADYSGISHALLDAAEGIVPASATGSAVGTAAGIGTGTGTGSNRGQGTGPAGGTGVYWPCPAGAPQNDDGSLGTPRLFLDRFAHPDGRARLVPVRPGPPPTGDAAGLRGRAVAPAPADRTGRTGRTGRTVGSESPYGLDLTLLTGRLLEHYQSGAQTRRTAALAAAQPEARAELHPAAASRLGIADGDWVRLENRQGTAVVRAELSTAVRTDCVFVPFHFAGLGSVNRLVTGVTDPVSSMPAFKNARVRVARVEEPSEPDLVPAGPGRADTALPEGASR</sequence>
<evidence type="ECO:0000313" key="7">
    <source>
        <dbReference type="EMBL" id="GAA3707873.1"/>
    </source>
</evidence>
<evidence type="ECO:0000256" key="4">
    <source>
        <dbReference type="ARBA" id="ARBA00023014"/>
    </source>
</evidence>
<dbReference type="PANTHER" id="PTHR43105">
    <property type="entry name" value="RESPIRATORY NITRATE REDUCTASE"/>
    <property type="match status" value="1"/>
</dbReference>
<dbReference type="Gene3D" id="3.40.50.740">
    <property type="match status" value="1"/>
</dbReference>
<keyword evidence="4" id="KW-0411">Iron-sulfur</keyword>
<proteinExistence type="predicted"/>
<name>A0ABP7DTQ0_9MICC</name>
<feature type="compositionally biased region" description="Gly residues" evidence="5">
    <location>
        <begin position="585"/>
        <end position="605"/>
    </location>
</feature>
<dbReference type="Gene3D" id="2.20.25.90">
    <property type="entry name" value="ADC-like domains"/>
    <property type="match status" value="1"/>
</dbReference>
<dbReference type="Gene3D" id="3.40.228.10">
    <property type="entry name" value="Dimethylsulfoxide Reductase, domain 2"/>
    <property type="match status" value="1"/>
</dbReference>
<feature type="region of interest" description="Disordered" evidence="5">
    <location>
        <begin position="804"/>
        <end position="829"/>
    </location>
</feature>